<evidence type="ECO:0000256" key="2">
    <source>
        <dbReference type="ARBA" id="ARBA00005697"/>
    </source>
</evidence>
<evidence type="ECO:0000256" key="3">
    <source>
        <dbReference type="ARBA" id="ARBA00022448"/>
    </source>
</evidence>
<comment type="subcellular location">
    <subcellularLocation>
        <location evidence="1">Endomembrane system</location>
        <topology evidence="1">Multi-pass membrane protein</topology>
    </subcellularLocation>
</comment>
<dbReference type="Proteomes" id="UP001501721">
    <property type="component" value="Unassembled WGS sequence"/>
</dbReference>
<feature type="transmembrane region" description="Helical" evidence="8">
    <location>
        <begin position="128"/>
        <end position="148"/>
    </location>
</feature>
<comment type="caution">
    <text evidence="9">The sequence shown here is derived from an EMBL/GenBank/DDBJ whole genome shotgun (WGS) entry which is preliminary data.</text>
</comment>
<dbReference type="InterPro" id="IPR006043">
    <property type="entry name" value="NCS2"/>
</dbReference>
<evidence type="ECO:0000256" key="1">
    <source>
        <dbReference type="ARBA" id="ARBA00004127"/>
    </source>
</evidence>
<evidence type="ECO:0000256" key="6">
    <source>
        <dbReference type="ARBA" id="ARBA00023136"/>
    </source>
</evidence>
<feature type="transmembrane region" description="Helical" evidence="8">
    <location>
        <begin position="104"/>
        <end position="122"/>
    </location>
</feature>
<feature type="transmembrane region" description="Helical" evidence="8">
    <location>
        <begin position="285"/>
        <end position="309"/>
    </location>
</feature>
<organism evidence="9 10">
    <name type="scientific">Streptomyces graminearus</name>
    <dbReference type="NCBI Taxonomy" id="284030"/>
    <lineage>
        <taxon>Bacteria</taxon>
        <taxon>Bacillati</taxon>
        <taxon>Actinomycetota</taxon>
        <taxon>Actinomycetes</taxon>
        <taxon>Kitasatosporales</taxon>
        <taxon>Streptomycetaceae</taxon>
        <taxon>Streptomyces</taxon>
    </lineage>
</organism>
<evidence type="ECO:0000256" key="7">
    <source>
        <dbReference type="SAM" id="MobiDB-lite"/>
    </source>
</evidence>
<proteinExistence type="inferred from homology"/>
<dbReference type="RefSeq" id="WP_346076502.1">
    <property type="nucleotide sequence ID" value="NZ_BAAATL010000002.1"/>
</dbReference>
<keyword evidence="5 8" id="KW-1133">Transmembrane helix</keyword>
<evidence type="ECO:0000256" key="8">
    <source>
        <dbReference type="SAM" id="Phobius"/>
    </source>
</evidence>
<dbReference type="InterPro" id="IPR045018">
    <property type="entry name" value="Azg-like"/>
</dbReference>
<feature type="transmembrane region" description="Helical" evidence="8">
    <location>
        <begin position="224"/>
        <end position="246"/>
    </location>
</feature>
<feature type="transmembrane region" description="Helical" evidence="8">
    <location>
        <begin position="363"/>
        <end position="384"/>
    </location>
</feature>
<dbReference type="EMBL" id="BAAATL010000002">
    <property type="protein sequence ID" value="GAA2468673.1"/>
    <property type="molecule type" value="Genomic_DNA"/>
</dbReference>
<evidence type="ECO:0000313" key="9">
    <source>
        <dbReference type="EMBL" id="GAA2468673.1"/>
    </source>
</evidence>
<keyword evidence="10" id="KW-1185">Reference proteome</keyword>
<name>A0ABP5XWK7_9ACTN</name>
<feature type="transmembrane region" description="Helical" evidence="8">
    <location>
        <begin position="160"/>
        <end position="179"/>
    </location>
</feature>
<accession>A0ABP5XWK7</accession>
<feature type="region of interest" description="Disordered" evidence="7">
    <location>
        <begin position="1"/>
        <end position="21"/>
    </location>
</feature>
<gene>
    <name evidence="9" type="ORF">GCM10010422_07890</name>
</gene>
<keyword evidence="4 8" id="KW-0812">Transmembrane</keyword>
<feature type="transmembrane region" description="Helical" evidence="8">
    <location>
        <begin position="199"/>
        <end position="217"/>
    </location>
</feature>
<sequence length="485" mass="50184">MTHPSVEPRTTAEDAGDGSRVPAGRSWLDRYFHISRRGSTVAREVRGGVTTFMAMAYILLLNPLILSGKDVQGDTLGQKALITATAFAAALTTLLMGFVGKVPLALAAGLSVSGVLSAQVVPNMTWPQAMGMCVLYGVVIMLLVVTGLREMIMNAIPLALKHGITMGIGLFIALIGFYKSGFVHQGKGTPLSLGPAGQLIGWPVLLFAGTLLLIFMLQARNVPGAILIGIVSGTVVAAVLNGLGVIDPRQWASGAPELHGGAVSMPDFSLFGHIGFGGWDKIGGMTVAVIVFTLVLAGFFDAMATIIGVGTEAGLADDKGRMPGLSKALFIDGAGGAIGGLSGGSGQTVFIESATGVGEGARTGLASAVTGLLFAACLFFTPVTAIVPQEVASAALVVIGAMMLMNARHVDWGDRATAIPVFLTVVLMPFTYTITTGVAAGVISYTAIKVAQGRVREIGAFMWGLTVIFLVYFALHPVESWLGVH</sequence>
<feature type="transmembrane region" description="Helical" evidence="8">
    <location>
        <begin position="419"/>
        <end position="446"/>
    </location>
</feature>
<feature type="transmembrane region" description="Helical" evidence="8">
    <location>
        <begin position="458"/>
        <end position="475"/>
    </location>
</feature>
<keyword evidence="3" id="KW-0813">Transport</keyword>
<dbReference type="PANTHER" id="PTHR43337">
    <property type="entry name" value="XANTHINE/URACIL PERMEASE C887.17-RELATED"/>
    <property type="match status" value="1"/>
</dbReference>
<dbReference type="PANTHER" id="PTHR43337:SF1">
    <property type="entry name" value="XANTHINE_URACIL PERMEASE C887.17-RELATED"/>
    <property type="match status" value="1"/>
</dbReference>
<feature type="transmembrane region" description="Helical" evidence="8">
    <location>
        <begin position="329"/>
        <end position="351"/>
    </location>
</feature>
<evidence type="ECO:0000256" key="5">
    <source>
        <dbReference type="ARBA" id="ARBA00022989"/>
    </source>
</evidence>
<evidence type="ECO:0000256" key="4">
    <source>
        <dbReference type="ARBA" id="ARBA00022692"/>
    </source>
</evidence>
<reference evidence="10" key="1">
    <citation type="journal article" date="2019" name="Int. J. Syst. Evol. Microbiol.">
        <title>The Global Catalogue of Microorganisms (GCM) 10K type strain sequencing project: providing services to taxonomists for standard genome sequencing and annotation.</title>
        <authorList>
            <consortium name="The Broad Institute Genomics Platform"/>
            <consortium name="The Broad Institute Genome Sequencing Center for Infectious Disease"/>
            <person name="Wu L."/>
            <person name="Ma J."/>
        </authorList>
    </citation>
    <scope>NUCLEOTIDE SEQUENCE [LARGE SCALE GENOMIC DNA]</scope>
    <source>
        <strain evidence="10">JCM 6923</strain>
    </source>
</reference>
<feature type="transmembrane region" description="Helical" evidence="8">
    <location>
        <begin position="45"/>
        <end position="68"/>
    </location>
</feature>
<comment type="similarity">
    <text evidence="2">Belongs to the nucleobase:cation symporter-2 (NCS2) (TC 2.A.40) family. Azg-like subfamily.</text>
</comment>
<feature type="transmembrane region" description="Helical" evidence="8">
    <location>
        <begin position="391"/>
        <end position="407"/>
    </location>
</feature>
<protein>
    <submittedName>
        <fullName evidence="9">NCS2 family permease</fullName>
    </submittedName>
</protein>
<feature type="transmembrane region" description="Helical" evidence="8">
    <location>
        <begin position="80"/>
        <end position="99"/>
    </location>
</feature>
<evidence type="ECO:0000313" key="10">
    <source>
        <dbReference type="Proteomes" id="UP001501721"/>
    </source>
</evidence>
<dbReference type="Pfam" id="PF00860">
    <property type="entry name" value="Xan_ur_permease"/>
    <property type="match status" value="1"/>
</dbReference>
<keyword evidence="6 8" id="KW-0472">Membrane</keyword>